<dbReference type="STRING" id="1328759.A0A5C2SR81"/>
<dbReference type="PANTHER" id="PTHR43037:SF4">
    <property type="entry name" value="PEPTIDASE S9 PROLYL OLIGOPEPTIDASE CATALYTIC DOMAIN-CONTAINING PROTEIN"/>
    <property type="match status" value="1"/>
</dbReference>
<evidence type="ECO:0000259" key="3">
    <source>
        <dbReference type="Pfam" id="PF00326"/>
    </source>
</evidence>
<dbReference type="InterPro" id="IPR001375">
    <property type="entry name" value="Peptidase_S9_cat"/>
</dbReference>
<dbReference type="Proteomes" id="UP000313359">
    <property type="component" value="Unassembled WGS sequence"/>
</dbReference>
<dbReference type="GO" id="GO:0008236">
    <property type="term" value="F:serine-type peptidase activity"/>
    <property type="evidence" value="ECO:0007669"/>
    <property type="project" value="InterPro"/>
</dbReference>
<gene>
    <name evidence="4" type="ORF">L227DRAFT_569783</name>
</gene>
<protein>
    <recommendedName>
        <fullName evidence="3">Peptidase S9 prolyl oligopeptidase catalytic domain-containing protein</fullName>
    </recommendedName>
</protein>
<reference evidence="4" key="1">
    <citation type="journal article" date="2018" name="Genome Biol. Evol.">
        <title>Genomics and development of Lentinus tigrinus, a white-rot wood-decaying mushroom with dimorphic fruiting bodies.</title>
        <authorList>
            <person name="Wu B."/>
            <person name="Xu Z."/>
            <person name="Knudson A."/>
            <person name="Carlson A."/>
            <person name="Chen N."/>
            <person name="Kovaka S."/>
            <person name="LaButti K."/>
            <person name="Lipzen A."/>
            <person name="Pennachio C."/>
            <person name="Riley R."/>
            <person name="Schakwitz W."/>
            <person name="Umezawa K."/>
            <person name="Ohm R.A."/>
            <person name="Grigoriev I.V."/>
            <person name="Nagy L.G."/>
            <person name="Gibbons J."/>
            <person name="Hibbett D."/>
        </authorList>
    </citation>
    <scope>NUCLEOTIDE SEQUENCE [LARGE SCALE GENOMIC DNA]</scope>
    <source>
        <strain evidence="4">ALCF2SS1-6</strain>
    </source>
</reference>
<evidence type="ECO:0000313" key="5">
    <source>
        <dbReference type="Proteomes" id="UP000313359"/>
    </source>
</evidence>
<organism evidence="4 5">
    <name type="scientific">Lentinus tigrinus ALCF2SS1-6</name>
    <dbReference type="NCBI Taxonomy" id="1328759"/>
    <lineage>
        <taxon>Eukaryota</taxon>
        <taxon>Fungi</taxon>
        <taxon>Dikarya</taxon>
        <taxon>Basidiomycota</taxon>
        <taxon>Agaricomycotina</taxon>
        <taxon>Agaricomycetes</taxon>
        <taxon>Polyporales</taxon>
        <taxon>Polyporaceae</taxon>
        <taxon>Lentinus</taxon>
    </lineage>
</organism>
<dbReference type="OrthoDB" id="449091at2759"/>
<feature type="signal peptide" evidence="2">
    <location>
        <begin position="1"/>
        <end position="24"/>
    </location>
</feature>
<evidence type="ECO:0000313" key="4">
    <source>
        <dbReference type="EMBL" id="RPD65838.1"/>
    </source>
</evidence>
<sequence>MVVTRRISLLLLLVLVSTFSVIKATSDSLGDAAQIVMGSSGREGWEVSVSTEWDVLGPFPIHAREQHFISPSFPLNLSHTSDPLDLQATYPSSYADGGYVGWTKAQSQEDGALEVSFPDIRWESLRATEGWAALQHHNLLRTTLTVYPPSEIPKKQDLSPPRLVVNLVQGSYFTVRPLAGATVESRGEPEWHMGNIYAMGAAPPNTVELPTPPGLTEPTTYELVVSGDYEIRLFGDPRHGGTEVPKLSITLTVGIEEGSPLLPVIRDTSHDISCDFVDGWAFGDAIGVGIRSLKDWWAVTSVKLSGGLSEDIELALLQDTRIAPSQTRIVPLKLTQTKAVLSDRLDFTVQLQSNDSTTTEEIRVSIPIRQHARWTSAEATPTALKASYFFGTSMPTSFLVSPPAESSAGSFVPPILALHGAGVDIFAPESEFWVNAIPQQRHSWVIFPSGRTAWGLDWHGPSTQEALATVDALHHILSGRPEWQEWDIAPDTKFLLMGHSNGGQGAWYLAARHPEKVIAVVPAAGYIKSQSYVPWVQSRSAHFVDPGLRAILDASLTPDDNDLFLSNLVDTPVLAIHGGDDDNVPVWHTREAVSVLKTWNPRANVTFREDPGQGHWYDNIFANDQVESFVSQALGSHATALSNTSRSFTLTVASPTDVGSLHGWRIHKIRVPGRLARLFVEMGPDSVRVRTINVKAFSMHIGSLPEDVWNVVFIVDGQTIELDQATWDLPDFTLALAQERGLWIPYAPSDIPVAPSTGRVANFLTTSAPIIIVIPNRTSSRLLSAALRIAHALDVYHKLDAEIIEDGEAARRLKEGSLGSGNMVILNSGELSGFATTIMDKRQTPFGVRGGTLELRGRLLNESSMATLFLHPHPVDATSLVLFLYGADLSGLERGLRLVPIRTGVTVPDWIVIGALADERGSGGVDGAGVWGNDWSWNEAMSAF</sequence>
<dbReference type="PANTHER" id="PTHR43037">
    <property type="entry name" value="UNNAMED PRODUCT-RELATED"/>
    <property type="match status" value="1"/>
</dbReference>
<dbReference type="SUPFAM" id="SSF53474">
    <property type="entry name" value="alpha/beta-Hydrolases"/>
    <property type="match status" value="1"/>
</dbReference>
<dbReference type="GO" id="GO:0006508">
    <property type="term" value="P:proteolysis"/>
    <property type="evidence" value="ECO:0007669"/>
    <property type="project" value="InterPro"/>
</dbReference>
<dbReference type="Gene3D" id="3.40.50.1820">
    <property type="entry name" value="alpha/beta hydrolase"/>
    <property type="match status" value="1"/>
</dbReference>
<dbReference type="AlphaFoldDB" id="A0A5C2SR81"/>
<dbReference type="EMBL" id="ML122251">
    <property type="protein sequence ID" value="RPD65838.1"/>
    <property type="molecule type" value="Genomic_DNA"/>
</dbReference>
<feature type="chain" id="PRO_5023119385" description="Peptidase S9 prolyl oligopeptidase catalytic domain-containing protein" evidence="2">
    <location>
        <begin position="25"/>
        <end position="944"/>
    </location>
</feature>
<evidence type="ECO:0000256" key="1">
    <source>
        <dbReference type="ARBA" id="ARBA00022729"/>
    </source>
</evidence>
<name>A0A5C2SR81_9APHY</name>
<dbReference type="InterPro" id="IPR029058">
    <property type="entry name" value="AB_hydrolase_fold"/>
</dbReference>
<feature type="domain" description="Peptidase S9 prolyl oligopeptidase catalytic" evidence="3">
    <location>
        <begin position="492"/>
        <end position="618"/>
    </location>
</feature>
<dbReference type="InterPro" id="IPR050955">
    <property type="entry name" value="Plant_Biomass_Hydrol_Est"/>
</dbReference>
<keyword evidence="5" id="KW-1185">Reference proteome</keyword>
<dbReference type="Pfam" id="PF00326">
    <property type="entry name" value="Peptidase_S9"/>
    <property type="match status" value="1"/>
</dbReference>
<keyword evidence="1 2" id="KW-0732">Signal</keyword>
<proteinExistence type="predicted"/>
<evidence type="ECO:0000256" key="2">
    <source>
        <dbReference type="SAM" id="SignalP"/>
    </source>
</evidence>
<accession>A0A5C2SR81</accession>